<evidence type="ECO:0000313" key="4">
    <source>
        <dbReference type="EMBL" id="KTD17658.1"/>
    </source>
</evidence>
<feature type="domain" description="Nucleotidyl transferase" evidence="3">
    <location>
        <begin position="4"/>
        <end position="118"/>
    </location>
</feature>
<evidence type="ECO:0000256" key="2">
    <source>
        <dbReference type="ARBA" id="ARBA00022695"/>
    </source>
</evidence>
<dbReference type="SUPFAM" id="SSF53448">
    <property type="entry name" value="Nucleotide-diphospho-sugar transferases"/>
    <property type="match status" value="1"/>
</dbReference>
<evidence type="ECO:0000313" key="5">
    <source>
        <dbReference type="Proteomes" id="UP000055035"/>
    </source>
</evidence>
<evidence type="ECO:0000256" key="1">
    <source>
        <dbReference type="ARBA" id="ARBA00022679"/>
    </source>
</evidence>
<sequence length="215" mass="24017">MKTAMILAAGRGERLRPMTDVLPKALCCVKNKPLIEFHIEKLSKAGFERVVINHAHLGGQIRRYLGDGQKWNIEICYAPEPPGGLETGGGIFNALPLLGRRFLAVNADIFTDYDFEALSLEENSFVKLVLVPNPSHNLGGDFGLMNGLLTNDRHYTYPGIAYYRSDVFAHCRPGRYSVTPIIRLLAEKKLATAELYNGLWLDIGTVERLRLANNF</sequence>
<dbReference type="InterPro" id="IPR050065">
    <property type="entry name" value="GlmU-like"/>
</dbReference>
<keyword evidence="1 4" id="KW-0808">Transferase</keyword>
<protein>
    <submittedName>
        <fullName evidence="4">Nucleotidyltransferase</fullName>
    </submittedName>
</protein>
<dbReference type="PATRIC" id="fig|456.5.peg.2089"/>
<dbReference type="Pfam" id="PF00483">
    <property type="entry name" value="NTP_transferase"/>
    <property type="match status" value="1"/>
</dbReference>
<gene>
    <name evidence="4" type="ORF">Ljor_1964</name>
</gene>
<dbReference type="PANTHER" id="PTHR43584">
    <property type="entry name" value="NUCLEOTIDYL TRANSFERASE"/>
    <property type="match status" value="1"/>
</dbReference>
<dbReference type="EMBL" id="LNYJ01000011">
    <property type="protein sequence ID" value="KTD17658.1"/>
    <property type="molecule type" value="Genomic_DNA"/>
</dbReference>
<accession>A0A0W0VC32</accession>
<organism evidence="4 5">
    <name type="scientific">Legionella jordanis</name>
    <dbReference type="NCBI Taxonomy" id="456"/>
    <lineage>
        <taxon>Bacteria</taxon>
        <taxon>Pseudomonadati</taxon>
        <taxon>Pseudomonadota</taxon>
        <taxon>Gammaproteobacteria</taxon>
        <taxon>Legionellales</taxon>
        <taxon>Legionellaceae</taxon>
        <taxon>Legionella</taxon>
    </lineage>
</organism>
<reference evidence="4 5" key="1">
    <citation type="submission" date="2015-11" db="EMBL/GenBank/DDBJ databases">
        <title>Genomic analysis of 38 Legionella species identifies large and diverse effector repertoires.</title>
        <authorList>
            <person name="Burstein D."/>
            <person name="Amaro F."/>
            <person name="Zusman T."/>
            <person name="Lifshitz Z."/>
            <person name="Cohen O."/>
            <person name="Gilbert J.A."/>
            <person name="Pupko T."/>
            <person name="Shuman H.A."/>
            <person name="Segal G."/>
        </authorList>
    </citation>
    <scope>NUCLEOTIDE SEQUENCE [LARGE SCALE GENOMIC DNA]</scope>
    <source>
        <strain evidence="4 5">BL-540</strain>
    </source>
</reference>
<dbReference type="OrthoDB" id="9788272at2"/>
<dbReference type="CDD" id="cd06422">
    <property type="entry name" value="NTP_transferase_like_1"/>
    <property type="match status" value="1"/>
</dbReference>
<keyword evidence="2" id="KW-0548">Nucleotidyltransferase</keyword>
<keyword evidence="5" id="KW-1185">Reference proteome</keyword>
<dbReference type="STRING" id="456.Ljor_1964"/>
<dbReference type="Proteomes" id="UP000055035">
    <property type="component" value="Unassembled WGS sequence"/>
</dbReference>
<dbReference type="AlphaFoldDB" id="A0A0W0VC32"/>
<dbReference type="InterPro" id="IPR005835">
    <property type="entry name" value="NTP_transferase_dom"/>
</dbReference>
<dbReference type="RefSeq" id="WP_058471391.1">
    <property type="nucleotide sequence ID" value="NZ_CAAAIC010000015.1"/>
</dbReference>
<proteinExistence type="predicted"/>
<evidence type="ECO:0000259" key="3">
    <source>
        <dbReference type="Pfam" id="PF00483"/>
    </source>
</evidence>
<dbReference type="InterPro" id="IPR029044">
    <property type="entry name" value="Nucleotide-diphossugar_trans"/>
</dbReference>
<dbReference type="Gene3D" id="3.90.550.10">
    <property type="entry name" value="Spore Coat Polysaccharide Biosynthesis Protein SpsA, Chain A"/>
    <property type="match status" value="1"/>
</dbReference>
<dbReference type="GO" id="GO:0016779">
    <property type="term" value="F:nucleotidyltransferase activity"/>
    <property type="evidence" value="ECO:0007669"/>
    <property type="project" value="UniProtKB-KW"/>
</dbReference>
<comment type="caution">
    <text evidence="4">The sequence shown here is derived from an EMBL/GenBank/DDBJ whole genome shotgun (WGS) entry which is preliminary data.</text>
</comment>
<dbReference type="PANTHER" id="PTHR43584:SF8">
    <property type="entry name" value="N-ACETYLMURAMATE ALPHA-1-PHOSPHATE URIDYLYLTRANSFERASE"/>
    <property type="match status" value="1"/>
</dbReference>
<name>A0A0W0VC32_9GAMM</name>